<dbReference type="EMBL" id="JAOYFB010000038">
    <property type="protein sequence ID" value="KAK4025922.1"/>
    <property type="molecule type" value="Genomic_DNA"/>
</dbReference>
<protein>
    <submittedName>
        <fullName evidence="1">Uncharacterized protein</fullName>
    </submittedName>
</protein>
<proteinExistence type="predicted"/>
<comment type="caution">
    <text evidence="1">The sequence shown here is derived from an EMBL/GenBank/DDBJ whole genome shotgun (WGS) entry which is preliminary data.</text>
</comment>
<sequence>MEGEDYDKDVIKADVGHREATKMEAVRGVGAWKRQRGVKVAQGQSLPGLLTRARDFLPPTCRHTELVMVPAKQKRKLSILVTSYRMNEFSSIN</sequence>
<dbReference type="Proteomes" id="UP001234178">
    <property type="component" value="Unassembled WGS sequence"/>
</dbReference>
<keyword evidence="2" id="KW-1185">Reference proteome</keyword>
<evidence type="ECO:0000313" key="2">
    <source>
        <dbReference type="Proteomes" id="UP001234178"/>
    </source>
</evidence>
<reference evidence="1 2" key="1">
    <citation type="journal article" date="2023" name="Nucleic Acids Res.">
        <title>The hologenome of Daphnia magna reveals possible DNA methylation and microbiome-mediated evolution of the host genome.</title>
        <authorList>
            <person name="Chaturvedi A."/>
            <person name="Li X."/>
            <person name="Dhandapani V."/>
            <person name="Marshall H."/>
            <person name="Kissane S."/>
            <person name="Cuenca-Cambronero M."/>
            <person name="Asole G."/>
            <person name="Calvet F."/>
            <person name="Ruiz-Romero M."/>
            <person name="Marangio P."/>
            <person name="Guigo R."/>
            <person name="Rago D."/>
            <person name="Mirbahai L."/>
            <person name="Eastwood N."/>
            <person name="Colbourne J.K."/>
            <person name="Zhou J."/>
            <person name="Mallon E."/>
            <person name="Orsini L."/>
        </authorList>
    </citation>
    <scope>NUCLEOTIDE SEQUENCE [LARGE SCALE GENOMIC DNA]</scope>
    <source>
        <strain evidence="1">LRV0_1</strain>
    </source>
</reference>
<evidence type="ECO:0000313" key="1">
    <source>
        <dbReference type="EMBL" id="KAK4025922.1"/>
    </source>
</evidence>
<name>A0ABR0ALE3_9CRUS</name>
<organism evidence="1 2">
    <name type="scientific">Daphnia magna</name>
    <dbReference type="NCBI Taxonomy" id="35525"/>
    <lineage>
        <taxon>Eukaryota</taxon>
        <taxon>Metazoa</taxon>
        <taxon>Ecdysozoa</taxon>
        <taxon>Arthropoda</taxon>
        <taxon>Crustacea</taxon>
        <taxon>Branchiopoda</taxon>
        <taxon>Diplostraca</taxon>
        <taxon>Cladocera</taxon>
        <taxon>Anomopoda</taxon>
        <taxon>Daphniidae</taxon>
        <taxon>Daphnia</taxon>
    </lineage>
</organism>
<accession>A0ABR0ALE3</accession>
<gene>
    <name evidence="1" type="ORF">OUZ56_014956</name>
</gene>